<dbReference type="PRINTS" id="PR00081">
    <property type="entry name" value="GDHRDH"/>
</dbReference>
<dbReference type="EMBL" id="JABANE010000039">
    <property type="protein sequence ID" value="NME69303.1"/>
    <property type="molecule type" value="Genomic_DNA"/>
</dbReference>
<gene>
    <name evidence="3" type="ORF">HHU12_15110</name>
</gene>
<dbReference type="AlphaFoldDB" id="A0A7X9RV52"/>
<dbReference type="RefSeq" id="WP_169657581.1">
    <property type="nucleotide sequence ID" value="NZ_JABANE010000039.1"/>
</dbReference>
<dbReference type="Pfam" id="PF13561">
    <property type="entry name" value="adh_short_C2"/>
    <property type="match status" value="1"/>
</dbReference>
<dbReference type="InterPro" id="IPR002347">
    <property type="entry name" value="SDR_fam"/>
</dbReference>
<organism evidence="3 4">
    <name type="scientific">Flammeovirga aprica JL-4</name>
    <dbReference type="NCBI Taxonomy" id="694437"/>
    <lineage>
        <taxon>Bacteria</taxon>
        <taxon>Pseudomonadati</taxon>
        <taxon>Bacteroidota</taxon>
        <taxon>Cytophagia</taxon>
        <taxon>Cytophagales</taxon>
        <taxon>Flammeovirgaceae</taxon>
        <taxon>Flammeovirga</taxon>
    </lineage>
</organism>
<evidence type="ECO:0000313" key="4">
    <source>
        <dbReference type="Proteomes" id="UP000576082"/>
    </source>
</evidence>
<reference evidence="3 4" key="1">
    <citation type="submission" date="2020-04" db="EMBL/GenBank/DDBJ databases">
        <title>Flammeovirga sp. SR4, a novel species isolated from seawater.</title>
        <authorList>
            <person name="Wang X."/>
        </authorList>
    </citation>
    <scope>NUCLEOTIDE SEQUENCE [LARGE SCALE GENOMIC DNA]</scope>
    <source>
        <strain evidence="3 4">ATCC 23126</strain>
    </source>
</reference>
<dbReference type="PANTHER" id="PTHR43477">
    <property type="entry name" value="DIHYDROANTICAPSIN 7-DEHYDROGENASE"/>
    <property type="match status" value="1"/>
</dbReference>
<comment type="caution">
    <text evidence="3">The sequence shown here is derived from an EMBL/GenBank/DDBJ whole genome shotgun (WGS) entry which is preliminary data.</text>
</comment>
<sequence>MKKILVIGGSSGIGRAVVAQLSSQGHEVFATYNSTAPVDDYSNVHFFPLNILDETLDFSVIPNELNGLVYCPGAIDLQPFSKIAPQAFIDDFNLQVVGAVKVIQANINALRKGTGSVVFYSTVANQMGFKYHSLVAASKGAIEGLTKSLASEYAPKVRFNAVAPSLTSTPLASKFLNSDAKVEANAKTHPLQRIGSAEDIANMTTFLLSDQSSWVTGQVMHVDGGLSTLKM</sequence>
<keyword evidence="2" id="KW-0560">Oxidoreductase</keyword>
<dbReference type="CDD" id="cd05233">
    <property type="entry name" value="SDR_c"/>
    <property type="match status" value="1"/>
</dbReference>
<accession>A0A7X9RV52</accession>
<dbReference type="Gene3D" id="3.40.50.720">
    <property type="entry name" value="NAD(P)-binding Rossmann-like Domain"/>
    <property type="match status" value="1"/>
</dbReference>
<protein>
    <submittedName>
        <fullName evidence="3">SDR family oxidoreductase</fullName>
    </submittedName>
</protein>
<dbReference type="PANTHER" id="PTHR43477:SF1">
    <property type="entry name" value="DIHYDROANTICAPSIN 7-DEHYDROGENASE"/>
    <property type="match status" value="1"/>
</dbReference>
<evidence type="ECO:0000256" key="2">
    <source>
        <dbReference type="ARBA" id="ARBA00023002"/>
    </source>
</evidence>
<dbReference type="InterPro" id="IPR051122">
    <property type="entry name" value="SDR_DHRS6-like"/>
</dbReference>
<dbReference type="InterPro" id="IPR036291">
    <property type="entry name" value="NAD(P)-bd_dom_sf"/>
</dbReference>
<dbReference type="Proteomes" id="UP000576082">
    <property type="component" value="Unassembled WGS sequence"/>
</dbReference>
<evidence type="ECO:0000256" key="1">
    <source>
        <dbReference type="ARBA" id="ARBA00006484"/>
    </source>
</evidence>
<dbReference type="SUPFAM" id="SSF51735">
    <property type="entry name" value="NAD(P)-binding Rossmann-fold domains"/>
    <property type="match status" value="1"/>
</dbReference>
<proteinExistence type="inferred from homology"/>
<keyword evidence="4" id="KW-1185">Reference proteome</keyword>
<evidence type="ECO:0000313" key="3">
    <source>
        <dbReference type="EMBL" id="NME69303.1"/>
    </source>
</evidence>
<name>A0A7X9RV52_9BACT</name>
<comment type="similarity">
    <text evidence="1">Belongs to the short-chain dehydrogenases/reductases (SDR) family.</text>
</comment>
<dbReference type="GO" id="GO:0016491">
    <property type="term" value="F:oxidoreductase activity"/>
    <property type="evidence" value="ECO:0007669"/>
    <property type="project" value="UniProtKB-KW"/>
</dbReference>